<dbReference type="RefSeq" id="WP_194031921.1">
    <property type="nucleotide sequence ID" value="NZ_JADEWZ010000062.1"/>
</dbReference>
<keyword evidence="13" id="KW-1185">Reference proteome</keyword>
<dbReference type="InterPro" id="IPR000719">
    <property type="entry name" value="Prot_kinase_dom"/>
</dbReference>
<dbReference type="PANTHER" id="PTHR24363">
    <property type="entry name" value="SERINE/THREONINE PROTEIN KINASE"/>
    <property type="match status" value="1"/>
</dbReference>
<evidence type="ECO:0000256" key="7">
    <source>
        <dbReference type="ARBA" id="ARBA00047899"/>
    </source>
</evidence>
<comment type="catalytic activity">
    <reaction evidence="7">
        <text>L-threonyl-[protein] + ATP = O-phospho-L-threonyl-[protein] + ADP + H(+)</text>
        <dbReference type="Rhea" id="RHEA:46608"/>
        <dbReference type="Rhea" id="RHEA-COMP:11060"/>
        <dbReference type="Rhea" id="RHEA-COMP:11605"/>
        <dbReference type="ChEBI" id="CHEBI:15378"/>
        <dbReference type="ChEBI" id="CHEBI:30013"/>
        <dbReference type="ChEBI" id="CHEBI:30616"/>
        <dbReference type="ChEBI" id="CHEBI:61977"/>
        <dbReference type="ChEBI" id="CHEBI:456216"/>
        <dbReference type="EC" id="2.7.11.1"/>
    </reaction>
</comment>
<evidence type="ECO:0000256" key="1">
    <source>
        <dbReference type="ARBA" id="ARBA00012513"/>
    </source>
</evidence>
<evidence type="ECO:0000256" key="5">
    <source>
        <dbReference type="ARBA" id="ARBA00022777"/>
    </source>
</evidence>
<keyword evidence="3" id="KW-0808">Transferase</keyword>
<protein>
    <recommendedName>
        <fullName evidence="1">non-specific serine/threonine protein kinase</fullName>
        <ecNumber evidence="1">2.7.11.1</ecNumber>
    </recommendedName>
</protein>
<feature type="domain" description="Protein kinase" evidence="11">
    <location>
        <begin position="35"/>
        <end position="303"/>
    </location>
</feature>
<feature type="region of interest" description="Disordered" evidence="10">
    <location>
        <begin position="317"/>
        <end position="336"/>
    </location>
</feature>
<evidence type="ECO:0000256" key="9">
    <source>
        <dbReference type="PROSITE-ProRule" id="PRU10141"/>
    </source>
</evidence>
<evidence type="ECO:0000256" key="4">
    <source>
        <dbReference type="ARBA" id="ARBA00022741"/>
    </source>
</evidence>
<feature type="region of interest" description="Disordered" evidence="10">
    <location>
        <begin position="343"/>
        <end position="368"/>
    </location>
</feature>
<organism evidence="12 13">
    <name type="scientific">Lusitaniella coriacea LEGE 07157</name>
    <dbReference type="NCBI Taxonomy" id="945747"/>
    <lineage>
        <taxon>Bacteria</taxon>
        <taxon>Bacillati</taxon>
        <taxon>Cyanobacteriota</taxon>
        <taxon>Cyanophyceae</taxon>
        <taxon>Spirulinales</taxon>
        <taxon>Lusitaniellaceae</taxon>
        <taxon>Lusitaniella</taxon>
    </lineage>
</organism>
<evidence type="ECO:0000256" key="3">
    <source>
        <dbReference type="ARBA" id="ARBA00022679"/>
    </source>
</evidence>
<name>A0A8J7E2Y2_9CYAN</name>
<evidence type="ECO:0000313" key="12">
    <source>
        <dbReference type="EMBL" id="MBE9118826.1"/>
    </source>
</evidence>
<dbReference type="SUPFAM" id="SSF56112">
    <property type="entry name" value="Protein kinase-like (PK-like)"/>
    <property type="match status" value="1"/>
</dbReference>
<evidence type="ECO:0000256" key="2">
    <source>
        <dbReference type="ARBA" id="ARBA00022527"/>
    </source>
</evidence>
<evidence type="ECO:0000313" key="13">
    <source>
        <dbReference type="Proteomes" id="UP000654482"/>
    </source>
</evidence>
<keyword evidence="2 12" id="KW-0723">Serine/threonine-protein kinase</keyword>
<reference evidence="12" key="1">
    <citation type="submission" date="2020-10" db="EMBL/GenBank/DDBJ databases">
        <authorList>
            <person name="Castelo-Branco R."/>
            <person name="Eusebio N."/>
            <person name="Adriana R."/>
            <person name="Vieira A."/>
            <person name="Brugerolle De Fraissinette N."/>
            <person name="Rezende De Castro R."/>
            <person name="Schneider M.P."/>
            <person name="Vasconcelos V."/>
            <person name="Leao P.N."/>
        </authorList>
    </citation>
    <scope>NUCLEOTIDE SEQUENCE</scope>
    <source>
        <strain evidence="12">LEGE 07157</strain>
    </source>
</reference>
<dbReference type="GO" id="GO:0005524">
    <property type="term" value="F:ATP binding"/>
    <property type="evidence" value="ECO:0007669"/>
    <property type="project" value="UniProtKB-UniRule"/>
</dbReference>
<dbReference type="EMBL" id="JADEWZ010000062">
    <property type="protein sequence ID" value="MBE9118826.1"/>
    <property type="molecule type" value="Genomic_DNA"/>
</dbReference>
<evidence type="ECO:0000256" key="10">
    <source>
        <dbReference type="SAM" id="MobiDB-lite"/>
    </source>
</evidence>
<dbReference type="InterPro" id="IPR017441">
    <property type="entry name" value="Protein_kinase_ATP_BS"/>
</dbReference>
<sequence>MNFPPNNLSTFHNDIFQNTILGRLCGKNQLFRDRYLILKMLGRGGFGVTFLAQDNSLPGKPLCAIKQLCPKVSDPSALETARQRFHREAKTLGLLGSHSQIPHLLDYFVIGEDFYLVQEYVKGITLARLVRRYGCQSEVVVKRWLRELLILLQYVHSNGVIHRDIKPQNIIRCQDDGRLVLLDFGAVKEQLVNVAGASTKNITTHFVGTVGFAPPEQMALRPTFASDIYAVGITGLYLLTGKAPLDFSSDRATGELHWQTRVEVSRSFARILEKMLKPSLQERYPSVLEILKALDRASPQDNLSRCMNLPAAPPKKAIATPSEIPPQRPLSSVAKTAKAIREWKARQARKQKRDPRSRDLLSPSGSSI</sequence>
<evidence type="ECO:0000259" key="11">
    <source>
        <dbReference type="PROSITE" id="PS50011"/>
    </source>
</evidence>
<dbReference type="CDD" id="cd14014">
    <property type="entry name" value="STKc_PknB_like"/>
    <property type="match status" value="1"/>
</dbReference>
<feature type="binding site" evidence="9">
    <location>
        <position position="66"/>
    </location>
    <ligand>
        <name>ATP</name>
        <dbReference type="ChEBI" id="CHEBI:30616"/>
    </ligand>
</feature>
<dbReference type="InterPro" id="IPR011009">
    <property type="entry name" value="Kinase-like_dom_sf"/>
</dbReference>
<gene>
    <name evidence="12" type="ORF">IQ249_23330</name>
</gene>
<comment type="catalytic activity">
    <reaction evidence="8">
        <text>L-seryl-[protein] + ATP = O-phospho-L-seryl-[protein] + ADP + H(+)</text>
        <dbReference type="Rhea" id="RHEA:17989"/>
        <dbReference type="Rhea" id="RHEA-COMP:9863"/>
        <dbReference type="Rhea" id="RHEA-COMP:11604"/>
        <dbReference type="ChEBI" id="CHEBI:15378"/>
        <dbReference type="ChEBI" id="CHEBI:29999"/>
        <dbReference type="ChEBI" id="CHEBI:30616"/>
        <dbReference type="ChEBI" id="CHEBI:83421"/>
        <dbReference type="ChEBI" id="CHEBI:456216"/>
        <dbReference type="EC" id="2.7.11.1"/>
    </reaction>
</comment>
<dbReference type="Gene3D" id="1.10.510.10">
    <property type="entry name" value="Transferase(Phosphotransferase) domain 1"/>
    <property type="match status" value="1"/>
</dbReference>
<dbReference type="Pfam" id="PF00069">
    <property type="entry name" value="Pkinase"/>
    <property type="match status" value="1"/>
</dbReference>
<dbReference type="GO" id="GO:0004674">
    <property type="term" value="F:protein serine/threonine kinase activity"/>
    <property type="evidence" value="ECO:0007669"/>
    <property type="project" value="UniProtKB-KW"/>
</dbReference>
<accession>A0A8J7E2Y2</accession>
<keyword evidence="4 9" id="KW-0547">Nucleotide-binding</keyword>
<keyword evidence="5 12" id="KW-0418">Kinase</keyword>
<dbReference type="PANTHER" id="PTHR24363:SF0">
    <property type="entry name" value="SERINE_THREONINE KINASE LIKE DOMAIN CONTAINING 1"/>
    <property type="match status" value="1"/>
</dbReference>
<dbReference type="AlphaFoldDB" id="A0A8J7E2Y2"/>
<comment type="caution">
    <text evidence="12">The sequence shown here is derived from an EMBL/GenBank/DDBJ whole genome shotgun (WGS) entry which is preliminary data.</text>
</comment>
<keyword evidence="6 9" id="KW-0067">ATP-binding</keyword>
<evidence type="ECO:0000256" key="8">
    <source>
        <dbReference type="ARBA" id="ARBA00048679"/>
    </source>
</evidence>
<dbReference type="PROSITE" id="PS50011">
    <property type="entry name" value="PROTEIN_KINASE_DOM"/>
    <property type="match status" value="1"/>
</dbReference>
<evidence type="ECO:0000256" key="6">
    <source>
        <dbReference type="ARBA" id="ARBA00022840"/>
    </source>
</evidence>
<dbReference type="Proteomes" id="UP000654482">
    <property type="component" value="Unassembled WGS sequence"/>
</dbReference>
<dbReference type="SMART" id="SM00220">
    <property type="entry name" value="S_TKc"/>
    <property type="match status" value="1"/>
</dbReference>
<proteinExistence type="predicted"/>
<dbReference type="PROSITE" id="PS00107">
    <property type="entry name" value="PROTEIN_KINASE_ATP"/>
    <property type="match status" value="1"/>
</dbReference>
<dbReference type="EC" id="2.7.11.1" evidence="1"/>